<gene>
    <name evidence="4" type="ORF">MNEG_15012</name>
</gene>
<feature type="domain" description="Tetrahydrofolate dehydrogenase/cyclohydrolase NAD(P)-binding" evidence="3">
    <location>
        <begin position="4"/>
        <end position="73"/>
    </location>
</feature>
<keyword evidence="5" id="KW-1185">Reference proteome</keyword>
<dbReference type="InterPro" id="IPR000672">
    <property type="entry name" value="THF_DH/CycHdrlase"/>
</dbReference>
<dbReference type="GeneID" id="25732631"/>
<dbReference type="GO" id="GO:0035999">
    <property type="term" value="P:tetrahydrofolate interconversion"/>
    <property type="evidence" value="ECO:0007669"/>
    <property type="project" value="TreeGrafter"/>
</dbReference>
<name>A0A0D2LT91_9CHLO</name>
<dbReference type="Proteomes" id="UP000054498">
    <property type="component" value="Unassembled WGS sequence"/>
</dbReference>
<dbReference type="SUPFAM" id="SSF51735">
    <property type="entry name" value="NAD(P)-binding Rossmann-fold domains"/>
    <property type="match status" value="1"/>
</dbReference>
<dbReference type="Gene3D" id="3.40.50.10860">
    <property type="entry name" value="Leucine Dehydrogenase, chain A, domain 1"/>
    <property type="match status" value="1"/>
</dbReference>
<evidence type="ECO:0000256" key="1">
    <source>
        <dbReference type="ARBA" id="ARBA00022801"/>
    </source>
</evidence>
<sequence length="182" mass="19590">MLLGSWIKLGAVIIDVGTNPIDDSSKKLGYRLVGDCDFDSCQPVAGAITAVPGGVGPMTIALLLKNTLASAQRFVEGTFGFRGRVELQVVRPKQGSSHMLFTGAIEVKLMQGILEGHIEQAKKDGFAMWCHNATQQSYEPVWVVLTDLDQVLRVTYDGYNGPGGGARAYVKGMPFAHVHGQL</sequence>
<dbReference type="EMBL" id="KK105172">
    <property type="protein sequence ID" value="KIY92951.1"/>
    <property type="molecule type" value="Genomic_DNA"/>
</dbReference>
<feature type="non-terminal residue" evidence="4">
    <location>
        <position position="182"/>
    </location>
</feature>
<evidence type="ECO:0000256" key="2">
    <source>
        <dbReference type="ARBA" id="ARBA00023002"/>
    </source>
</evidence>
<evidence type="ECO:0000313" key="5">
    <source>
        <dbReference type="Proteomes" id="UP000054498"/>
    </source>
</evidence>
<dbReference type="RefSeq" id="XP_013891971.1">
    <property type="nucleotide sequence ID" value="XM_014036517.1"/>
</dbReference>
<protein>
    <submittedName>
        <fullName evidence="4">Tetrahydrofolate dehydrogenase/cyclohydrolase, putative</fullName>
        <ecNumber evidence="4">3.5.4.9</ecNumber>
    </submittedName>
</protein>
<dbReference type="PROSITE" id="PS00767">
    <property type="entry name" value="THF_DHG_CYH_2"/>
    <property type="match status" value="1"/>
</dbReference>
<dbReference type="Pfam" id="PF02882">
    <property type="entry name" value="THF_DHG_CYH_C"/>
    <property type="match status" value="1"/>
</dbReference>
<dbReference type="AlphaFoldDB" id="A0A0D2LT91"/>
<dbReference type="InterPro" id="IPR036291">
    <property type="entry name" value="NAD(P)-bd_dom_sf"/>
</dbReference>
<dbReference type="PANTHER" id="PTHR48099:SF27">
    <property type="entry name" value="BIFUNCTIONAL PROTEIN FOLD 2"/>
    <property type="match status" value="1"/>
</dbReference>
<evidence type="ECO:0000259" key="3">
    <source>
        <dbReference type="Pfam" id="PF02882"/>
    </source>
</evidence>
<keyword evidence="2" id="KW-0560">Oxidoreductase</keyword>
<dbReference type="PRINTS" id="PR00085">
    <property type="entry name" value="THFDHDRGNASE"/>
</dbReference>
<dbReference type="STRING" id="145388.A0A0D2LT91"/>
<dbReference type="InterPro" id="IPR020867">
    <property type="entry name" value="THF_DH/CycHdrlase_CS"/>
</dbReference>
<dbReference type="OrthoDB" id="5126881at2759"/>
<dbReference type="EC" id="3.5.4.9" evidence="4"/>
<dbReference type="Gene3D" id="3.40.50.720">
    <property type="entry name" value="NAD(P)-binding Rossmann-like Domain"/>
    <property type="match status" value="1"/>
</dbReference>
<dbReference type="PANTHER" id="PTHR48099">
    <property type="entry name" value="C-1-TETRAHYDROFOLATE SYNTHASE, CYTOPLASMIC-RELATED"/>
    <property type="match status" value="1"/>
</dbReference>
<dbReference type="InterPro" id="IPR020631">
    <property type="entry name" value="THF_DH/CycHdrlase_NAD-bd_dom"/>
</dbReference>
<proteinExistence type="predicted"/>
<dbReference type="GO" id="GO:0004488">
    <property type="term" value="F:methylenetetrahydrofolate dehydrogenase (NADP+) activity"/>
    <property type="evidence" value="ECO:0007669"/>
    <property type="project" value="InterPro"/>
</dbReference>
<evidence type="ECO:0000313" key="4">
    <source>
        <dbReference type="EMBL" id="KIY92951.1"/>
    </source>
</evidence>
<accession>A0A0D2LT91</accession>
<dbReference type="GO" id="GO:0004477">
    <property type="term" value="F:methenyltetrahydrofolate cyclohydrolase activity"/>
    <property type="evidence" value="ECO:0007669"/>
    <property type="project" value="UniProtKB-EC"/>
</dbReference>
<keyword evidence="1 4" id="KW-0378">Hydrolase</keyword>
<reference evidence="4 5" key="1">
    <citation type="journal article" date="2013" name="BMC Genomics">
        <title>Reconstruction of the lipid metabolism for the microalga Monoraphidium neglectum from its genome sequence reveals characteristics suitable for biofuel production.</title>
        <authorList>
            <person name="Bogen C."/>
            <person name="Al-Dilaimi A."/>
            <person name="Albersmeier A."/>
            <person name="Wichmann J."/>
            <person name="Grundmann M."/>
            <person name="Rupp O."/>
            <person name="Lauersen K.J."/>
            <person name="Blifernez-Klassen O."/>
            <person name="Kalinowski J."/>
            <person name="Goesmann A."/>
            <person name="Mussgnug J.H."/>
            <person name="Kruse O."/>
        </authorList>
    </citation>
    <scope>NUCLEOTIDE SEQUENCE [LARGE SCALE GENOMIC DNA]</scope>
    <source>
        <strain evidence="4 5">SAG 48.87</strain>
    </source>
</reference>
<organism evidence="4 5">
    <name type="scientific">Monoraphidium neglectum</name>
    <dbReference type="NCBI Taxonomy" id="145388"/>
    <lineage>
        <taxon>Eukaryota</taxon>
        <taxon>Viridiplantae</taxon>
        <taxon>Chlorophyta</taxon>
        <taxon>core chlorophytes</taxon>
        <taxon>Chlorophyceae</taxon>
        <taxon>CS clade</taxon>
        <taxon>Sphaeropleales</taxon>
        <taxon>Selenastraceae</taxon>
        <taxon>Monoraphidium</taxon>
    </lineage>
</organism>
<dbReference type="KEGG" id="mng:MNEG_15012"/>
<dbReference type="GO" id="GO:0005829">
    <property type="term" value="C:cytosol"/>
    <property type="evidence" value="ECO:0007669"/>
    <property type="project" value="TreeGrafter"/>
</dbReference>